<evidence type="ECO:0000256" key="1">
    <source>
        <dbReference type="ARBA" id="ARBA00004141"/>
    </source>
</evidence>
<dbReference type="InterPro" id="IPR020846">
    <property type="entry name" value="MFS_dom"/>
</dbReference>
<dbReference type="EMBL" id="JAJTJA010000003">
    <property type="protein sequence ID" value="KAH8701746.1"/>
    <property type="molecule type" value="Genomic_DNA"/>
</dbReference>
<dbReference type="GeneID" id="70248214"/>
<dbReference type="AlphaFoldDB" id="A0AAD4KWR5"/>
<evidence type="ECO:0000313" key="9">
    <source>
        <dbReference type="Proteomes" id="UP001201262"/>
    </source>
</evidence>
<feature type="transmembrane region" description="Helical" evidence="6">
    <location>
        <begin position="266"/>
        <end position="286"/>
    </location>
</feature>
<name>A0AAD4KWR5_9EURO</name>
<feature type="transmembrane region" description="Helical" evidence="6">
    <location>
        <begin position="230"/>
        <end position="254"/>
    </location>
</feature>
<keyword evidence="3 6" id="KW-0812">Transmembrane</keyword>
<comment type="caution">
    <text evidence="8">The sequence shown here is derived from an EMBL/GenBank/DDBJ whole genome shotgun (WGS) entry which is preliminary data.</text>
</comment>
<feature type="transmembrane region" description="Helical" evidence="6">
    <location>
        <begin position="386"/>
        <end position="406"/>
    </location>
</feature>
<evidence type="ECO:0000313" key="8">
    <source>
        <dbReference type="EMBL" id="KAH8701746.1"/>
    </source>
</evidence>
<feature type="transmembrane region" description="Helical" evidence="6">
    <location>
        <begin position="103"/>
        <end position="123"/>
    </location>
</feature>
<proteinExistence type="predicted"/>
<gene>
    <name evidence="8" type="ORF">BGW36DRAFT_394568</name>
</gene>
<dbReference type="Proteomes" id="UP001201262">
    <property type="component" value="Unassembled WGS sequence"/>
</dbReference>
<sequence>MIMKLDIVLLTLMSLAYLVAYLDRNNIGNARLMNFEKDLKLSSQQFYNATMVYYAGYLTVVFPANLLLRKVGPKYLLGSAVILFGLFVCCICSARGYADLVGLRYGIGCAEAMLQTTPLYMVAWYGRNELGKRVGIFYSVATLSGVFSSFIAYGIQKDLTIPGKRPAWQWLFLVEGVLALAVGLIMILLLPSFPDRVKSSWLFSKQEIDWAIKRNAGFQVKLSLLDPNTYLMGFVNIASATMLASIGVFMPTIVKSFGFSPVRAQLFTAIPYACGFVSMIGIGILSDRYQNKGFFILGSFTSCVLGLVILLSTTTMQAGMAGVCFLVLGAYPAVILVIAWIQISFCGSTKRAVSWGVAMVFGQGFSLLGTQIYTTPPRFVKGHATLLGLVVWAMLSTVASMWIMAARNRGKERALRECAERGEQHPDSGKSLEETCDSHVNFRYTL</sequence>
<dbReference type="InterPro" id="IPR036259">
    <property type="entry name" value="MFS_trans_sf"/>
</dbReference>
<feature type="domain" description="Major facilitator superfamily (MFS) profile" evidence="7">
    <location>
        <begin position="9"/>
        <end position="408"/>
    </location>
</feature>
<dbReference type="SUPFAM" id="SSF103473">
    <property type="entry name" value="MFS general substrate transporter"/>
    <property type="match status" value="1"/>
</dbReference>
<evidence type="ECO:0000256" key="2">
    <source>
        <dbReference type="ARBA" id="ARBA00022448"/>
    </source>
</evidence>
<dbReference type="PANTHER" id="PTHR43791">
    <property type="entry name" value="PERMEASE-RELATED"/>
    <property type="match status" value="1"/>
</dbReference>
<protein>
    <submittedName>
        <fullName evidence="8">Retrograde regulation protein 2</fullName>
    </submittedName>
</protein>
<feature type="transmembrane region" description="Helical" evidence="6">
    <location>
        <begin position="46"/>
        <end position="68"/>
    </location>
</feature>
<keyword evidence="5 6" id="KW-0472">Membrane</keyword>
<feature type="transmembrane region" description="Helical" evidence="6">
    <location>
        <begin position="293"/>
        <end position="312"/>
    </location>
</feature>
<dbReference type="RefSeq" id="XP_046075122.1">
    <property type="nucleotide sequence ID" value="XM_046217927.1"/>
</dbReference>
<feature type="transmembrane region" description="Helical" evidence="6">
    <location>
        <begin position="75"/>
        <end position="97"/>
    </location>
</feature>
<evidence type="ECO:0000256" key="6">
    <source>
        <dbReference type="SAM" id="Phobius"/>
    </source>
</evidence>
<organism evidence="8 9">
    <name type="scientific">Talaromyces proteolyticus</name>
    <dbReference type="NCBI Taxonomy" id="1131652"/>
    <lineage>
        <taxon>Eukaryota</taxon>
        <taxon>Fungi</taxon>
        <taxon>Dikarya</taxon>
        <taxon>Ascomycota</taxon>
        <taxon>Pezizomycotina</taxon>
        <taxon>Eurotiomycetes</taxon>
        <taxon>Eurotiomycetidae</taxon>
        <taxon>Eurotiales</taxon>
        <taxon>Trichocomaceae</taxon>
        <taxon>Talaromyces</taxon>
        <taxon>Talaromyces sect. Bacilispori</taxon>
    </lineage>
</organism>
<dbReference type="PANTHER" id="PTHR43791:SF36">
    <property type="entry name" value="TRANSPORTER, PUTATIVE (AFU_ORTHOLOGUE AFUA_6G08340)-RELATED"/>
    <property type="match status" value="1"/>
</dbReference>
<keyword evidence="2" id="KW-0813">Transport</keyword>
<feature type="transmembrane region" description="Helical" evidence="6">
    <location>
        <begin position="167"/>
        <end position="190"/>
    </location>
</feature>
<keyword evidence="9" id="KW-1185">Reference proteome</keyword>
<dbReference type="GO" id="GO:0016020">
    <property type="term" value="C:membrane"/>
    <property type="evidence" value="ECO:0007669"/>
    <property type="project" value="UniProtKB-SubCell"/>
</dbReference>
<evidence type="ECO:0000256" key="5">
    <source>
        <dbReference type="ARBA" id="ARBA00023136"/>
    </source>
</evidence>
<accession>A0AAD4KWR5</accession>
<feature type="transmembrane region" description="Helical" evidence="6">
    <location>
        <begin position="353"/>
        <end position="374"/>
    </location>
</feature>
<feature type="transmembrane region" description="Helical" evidence="6">
    <location>
        <begin position="135"/>
        <end position="155"/>
    </location>
</feature>
<evidence type="ECO:0000259" key="7">
    <source>
        <dbReference type="PROSITE" id="PS50850"/>
    </source>
</evidence>
<keyword evidence="4 6" id="KW-1133">Transmembrane helix</keyword>
<feature type="transmembrane region" description="Helical" evidence="6">
    <location>
        <begin position="318"/>
        <end position="341"/>
    </location>
</feature>
<dbReference type="PROSITE" id="PS50850">
    <property type="entry name" value="MFS"/>
    <property type="match status" value="1"/>
</dbReference>
<dbReference type="GO" id="GO:0022857">
    <property type="term" value="F:transmembrane transporter activity"/>
    <property type="evidence" value="ECO:0007669"/>
    <property type="project" value="InterPro"/>
</dbReference>
<reference evidence="8" key="1">
    <citation type="submission" date="2021-12" db="EMBL/GenBank/DDBJ databases">
        <title>Convergent genome expansion in fungi linked to evolution of root-endophyte symbiosis.</title>
        <authorList>
            <consortium name="DOE Joint Genome Institute"/>
            <person name="Ke Y.-H."/>
            <person name="Bonito G."/>
            <person name="Liao H.-L."/>
            <person name="Looney B."/>
            <person name="Rojas-Flechas A."/>
            <person name="Nash J."/>
            <person name="Hameed K."/>
            <person name="Schadt C."/>
            <person name="Martin F."/>
            <person name="Crous P.W."/>
            <person name="Miettinen O."/>
            <person name="Magnuson J.K."/>
            <person name="Labbe J."/>
            <person name="Jacobson D."/>
            <person name="Doktycz M.J."/>
            <person name="Veneault-Fourrey C."/>
            <person name="Kuo A."/>
            <person name="Mondo S."/>
            <person name="Calhoun S."/>
            <person name="Riley R."/>
            <person name="Ohm R."/>
            <person name="LaButti K."/>
            <person name="Andreopoulos B."/>
            <person name="Pangilinan J."/>
            <person name="Nolan M."/>
            <person name="Tritt A."/>
            <person name="Clum A."/>
            <person name="Lipzen A."/>
            <person name="Daum C."/>
            <person name="Barry K."/>
            <person name="Grigoriev I.V."/>
            <person name="Vilgalys R."/>
        </authorList>
    </citation>
    <scope>NUCLEOTIDE SEQUENCE</scope>
    <source>
        <strain evidence="8">PMI_201</strain>
    </source>
</reference>
<evidence type="ECO:0000256" key="3">
    <source>
        <dbReference type="ARBA" id="ARBA00022692"/>
    </source>
</evidence>
<dbReference type="InterPro" id="IPR011701">
    <property type="entry name" value="MFS"/>
</dbReference>
<dbReference type="Pfam" id="PF07690">
    <property type="entry name" value="MFS_1"/>
    <property type="match status" value="1"/>
</dbReference>
<dbReference type="Gene3D" id="1.20.1250.20">
    <property type="entry name" value="MFS general substrate transporter like domains"/>
    <property type="match status" value="2"/>
</dbReference>
<evidence type="ECO:0000256" key="4">
    <source>
        <dbReference type="ARBA" id="ARBA00022989"/>
    </source>
</evidence>
<comment type="subcellular location">
    <subcellularLocation>
        <location evidence="1">Membrane</location>
        <topology evidence="1">Multi-pass membrane protein</topology>
    </subcellularLocation>
</comment>